<dbReference type="Gene3D" id="3.40.50.1010">
    <property type="entry name" value="5'-nuclease"/>
    <property type="match status" value="1"/>
</dbReference>
<dbReference type="STRING" id="3818.A0A445AL13"/>
<dbReference type="CDD" id="cd09876">
    <property type="entry name" value="PIN_Nob1-like"/>
    <property type="match status" value="1"/>
</dbReference>
<dbReference type="SUPFAM" id="SSF144206">
    <property type="entry name" value="NOB1 zinc finger-like"/>
    <property type="match status" value="1"/>
</dbReference>
<evidence type="ECO:0000256" key="5">
    <source>
        <dbReference type="SAM" id="MobiDB-lite"/>
    </source>
</evidence>
<proteinExistence type="inferred from homology"/>
<evidence type="ECO:0000256" key="3">
    <source>
        <dbReference type="ARBA" id="ARBA00022723"/>
    </source>
</evidence>
<dbReference type="GO" id="GO:0030688">
    <property type="term" value="C:preribosome, small subunit precursor"/>
    <property type="evidence" value="ECO:0007669"/>
    <property type="project" value="TreeGrafter"/>
</dbReference>
<evidence type="ECO:0000313" key="8">
    <source>
        <dbReference type="EMBL" id="RYR27088.1"/>
    </source>
</evidence>
<dbReference type="PANTHER" id="PTHR12814:SF2">
    <property type="entry name" value="RNA-BINDING PROTEIN NOB1"/>
    <property type="match status" value="1"/>
</dbReference>
<evidence type="ECO:0000259" key="6">
    <source>
        <dbReference type="Pfam" id="PF08772"/>
    </source>
</evidence>
<dbReference type="InterPro" id="IPR033411">
    <property type="entry name" value="Ribonuclease_PIN"/>
</dbReference>
<gene>
    <name evidence="8" type="ORF">Ahy_B02g061419</name>
</gene>
<comment type="similarity">
    <text evidence="1">Belongs to the NOB1 family.</text>
</comment>
<dbReference type="Gene3D" id="6.20.210.10">
    <property type="entry name" value="Nin one binding (NOB1), Zn-ribbon-like"/>
    <property type="match status" value="1"/>
</dbReference>
<dbReference type="EMBL" id="SDMP01000012">
    <property type="protein sequence ID" value="RYR27088.1"/>
    <property type="molecule type" value="Genomic_DNA"/>
</dbReference>
<evidence type="ECO:0008006" key="10">
    <source>
        <dbReference type="Google" id="ProtNLM"/>
    </source>
</evidence>
<evidence type="ECO:0000313" key="9">
    <source>
        <dbReference type="Proteomes" id="UP000289738"/>
    </source>
</evidence>
<dbReference type="InterPro" id="IPR014881">
    <property type="entry name" value="NOB1_Zn-bd"/>
</dbReference>
<feature type="region of interest" description="Disordered" evidence="5">
    <location>
        <begin position="609"/>
        <end position="636"/>
    </location>
</feature>
<keyword evidence="4" id="KW-0378">Hydrolase</keyword>
<keyword evidence="2" id="KW-0540">Nuclease</keyword>
<evidence type="ECO:0000259" key="7">
    <source>
        <dbReference type="Pfam" id="PF17146"/>
    </source>
</evidence>
<name>A0A445AL13_ARAHY</name>
<protein>
    <recommendedName>
        <fullName evidence="10">RNA-binding protein NOB1</fullName>
    </recommendedName>
</protein>
<dbReference type="GO" id="GO:0046872">
    <property type="term" value="F:metal ion binding"/>
    <property type="evidence" value="ECO:0007669"/>
    <property type="project" value="UniProtKB-KW"/>
</dbReference>
<dbReference type="FunFam" id="3.40.50.1010:FF:000020">
    <property type="entry name" value="20S-pre-rRNA D-site endonuclease NOB1"/>
    <property type="match status" value="1"/>
</dbReference>
<feature type="region of interest" description="Disordered" evidence="5">
    <location>
        <begin position="687"/>
        <end position="730"/>
    </location>
</feature>
<dbReference type="PANTHER" id="PTHR12814">
    <property type="entry name" value="RNA-BINDING PROTEIN NOB1"/>
    <property type="match status" value="1"/>
</dbReference>
<dbReference type="GO" id="GO:0016787">
    <property type="term" value="F:hydrolase activity"/>
    <property type="evidence" value="ECO:0007669"/>
    <property type="project" value="UniProtKB-KW"/>
</dbReference>
<feature type="domain" description="Nin one binding (NOB1) Zn-ribbon-like" evidence="6">
    <location>
        <begin position="849"/>
        <end position="919"/>
    </location>
</feature>
<dbReference type="AlphaFoldDB" id="A0A445AL13"/>
<comment type="caution">
    <text evidence="8">The sequence shown here is derived from an EMBL/GenBank/DDBJ whole genome shotgun (WGS) entry which is preliminary data.</text>
</comment>
<dbReference type="GO" id="GO:0005737">
    <property type="term" value="C:cytoplasm"/>
    <property type="evidence" value="ECO:0007669"/>
    <property type="project" value="UniProtKB-ARBA"/>
</dbReference>
<dbReference type="Pfam" id="PF17146">
    <property type="entry name" value="PIN_6"/>
    <property type="match status" value="1"/>
</dbReference>
<dbReference type="Pfam" id="PF08772">
    <property type="entry name" value="Zn_ribbon_NOB1"/>
    <property type="match status" value="1"/>
</dbReference>
<dbReference type="Proteomes" id="UP000289738">
    <property type="component" value="Chromosome B02"/>
</dbReference>
<feature type="compositionally biased region" description="Basic and acidic residues" evidence="5">
    <location>
        <begin position="609"/>
        <end position="618"/>
    </location>
</feature>
<feature type="compositionally biased region" description="Polar residues" evidence="5">
    <location>
        <begin position="778"/>
        <end position="796"/>
    </location>
</feature>
<accession>A0A445AL13</accession>
<feature type="region of interest" description="Disordered" evidence="5">
    <location>
        <begin position="772"/>
        <end position="796"/>
    </location>
</feature>
<evidence type="ECO:0000256" key="4">
    <source>
        <dbReference type="ARBA" id="ARBA00022801"/>
    </source>
</evidence>
<dbReference type="GO" id="GO:0030490">
    <property type="term" value="P:maturation of SSU-rRNA"/>
    <property type="evidence" value="ECO:0007669"/>
    <property type="project" value="TreeGrafter"/>
</dbReference>
<feature type="compositionally biased region" description="Acidic residues" evidence="5">
    <location>
        <begin position="698"/>
        <end position="709"/>
    </location>
</feature>
<dbReference type="GO" id="GO:0031981">
    <property type="term" value="C:nuclear lumen"/>
    <property type="evidence" value="ECO:0007669"/>
    <property type="project" value="UniProtKB-ARBA"/>
</dbReference>
<dbReference type="InterPro" id="IPR036283">
    <property type="entry name" value="NOB1_Zf-like_sf"/>
</dbReference>
<sequence>MHLRSGKIIHMADELSNMNGGSSTNDSIPISMQQADVSSRSEGAIGTEIYRQQVEESHNDLVNLLTQQITIILNPMMADHESRFERLARQVERIARIVDYDEGERHNARKNNEGMENIFQNENQIPNRENPHMVRQTELMKREKEKYRSEQRSKSKPFTRKEKVAYVTIESSEEEFDFETEIDLAELKKGPRYVCSLLKKLPSNEKSNDSKLKSGKKYSFDISKSDQIFDVLLKDKQLILPEGRTLLSVKDLKEKILCLRQASKRVLVWSSPLVILSFSQNPSLLHRRDRSSHCLRPSRSRSSSVRRAPASLLIRQSPASSSCSRVGVFQPLILLSRALPVVPRRARRRLLSRLSCLSLEGKEFGNDFAFLAFSVSLYYQNQEVKDEDEGRINMEDQPPPPASSSSCWSSVLKNQATAKPPQQQSIQNGRGLVESCKSAHGVSVAVVDANAVIDGGEKLHSLADKFVSVPEVMEEIRDPVSRHKLNFLPFTIDTMEPTPEAINKVVKFARGTGDLQTLSDVDLKLIALTYTLEAQIHGTQNLRESPPPVQTVNVPRLPEKDMPGWGSNVPNMEEWEALEHQAEDKSNSNSRILPLRDLNLNVVSQEGHLEDGSAEHKSKTSSYIQQHLELGSSKPKKKEINIEGKIMVAAGIDASQGQVDGDEGDWMPAVSRSTHRRFLRRKARRELYGTSSNQDQQQDLEENADDVTEDAGASSQHIHQNNDENHIGSGVSVNDQIMEENESHETLPALMKQMMLEGSPEVLDHEQNLGFSKPGETDTFNGESNHLEHASQTSEVTDLSYADDDSSEQSWMVQSLSESSVACVTGDFAMQNVLLQMGLRLLAPGGSQIHQLHRWILMCHACRTVTADIGRIFCPKCGNGGTLRKVAVTVGENGIVMAARRPRVTLRGTKFSLPLPKGGRDAVTKNLILREDQLPQRVLYPKTKKASKKDDDIFASGSVFTHHTDKRAPFHPPIRKALAVFSGRRNPNDNHYSGSRHK</sequence>
<reference evidence="8 9" key="1">
    <citation type="submission" date="2019-01" db="EMBL/GenBank/DDBJ databases">
        <title>Sequencing of cultivated peanut Arachis hypogaea provides insights into genome evolution and oil improvement.</title>
        <authorList>
            <person name="Chen X."/>
        </authorList>
    </citation>
    <scope>NUCLEOTIDE SEQUENCE [LARGE SCALE GENOMIC DNA]</scope>
    <source>
        <strain evidence="9">cv. Fuhuasheng</strain>
        <tissue evidence="8">Leaves</tissue>
    </source>
</reference>
<keyword evidence="9" id="KW-1185">Reference proteome</keyword>
<dbReference type="GO" id="GO:0004521">
    <property type="term" value="F:RNA endonuclease activity"/>
    <property type="evidence" value="ECO:0007669"/>
    <property type="project" value="UniProtKB-ARBA"/>
</dbReference>
<evidence type="ECO:0000256" key="1">
    <source>
        <dbReference type="ARBA" id="ARBA00005858"/>
    </source>
</evidence>
<organism evidence="8 9">
    <name type="scientific">Arachis hypogaea</name>
    <name type="common">Peanut</name>
    <dbReference type="NCBI Taxonomy" id="3818"/>
    <lineage>
        <taxon>Eukaryota</taxon>
        <taxon>Viridiplantae</taxon>
        <taxon>Streptophyta</taxon>
        <taxon>Embryophyta</taxon>
        <taxon>Tracheophyta</taxon>
        <taxon>Spermatophyta</taxon>
        <taxon>Magnoliopsida</taxon>
        <taxon>eudicotyledons</taxon>
        <taxon>Gunneridae</taxon>
        <taxon>Pentapetalae</taxon>
        <taxon>rosids</taxon>
        <taxon>fabids</taxon>
        <taxon>Fabales</taxon>
        <taxon>Fabaceae</taxon>
        <taxon>Papilionoideae</taxon>
        <taxon>50 kb inversion clade</taxon>
        <taxon>dalbergioids sensu lato</taxon>
        <taxon>Dalbergieae</taxon>
        <taxon>Pterocarpus clade</taxon>
        <taxon>Arachis</taxon>
    </lineage>
</organism>
<keyword evidence="3" id="KW-0479">Metal-binding</keyword>
<feature type="domain" description="Ribonuclease PIN" evidence="7">
    <location>
        <begin position="446"/>
        <end position="532"/>
    </location>
</feature>
<evidence type="ECO:0000256" key="2">
    <source>
        <dbReference type="ARBA" id="ARBA00022722"/>
    </source>
</evidence>
<dbReference type="InterPro" id="IPR039907">
    <property type="entry name" value="NOB1"/>
</dbReference>